<feature type="compositionally biased region" description="Basic and acidic residues" evidence="1">
    <location>
        <begin position="658"/>
        <end position="683"/>
    </location>
</feature>
<feature type="region of interest" description="Disordered" evidence="1">
    <location>
        <begin position="75"/>
        <end position="110"/>
    </location>
</feature>
<dbReference type="KEGG" id="zju:107403575"/>
<feature type="region of interest" description="Disordered" evidence="1">
    <location>
        <begin position="568"/>
        <end position="610"/>
    </location>
</feature>
<dbReference type="SMART" id="SM00293">
    <property type="entry name" value="PWWP"/>
    <property type="match status" value="1"/>
</dbReference>
<feature type="compositionally biased region" description="Polar residues" evidence="1">
    <location>
        <begin position="185"/>
        <end position="195"/>
    </location>
</feature>
<dbReference type="RefSeq" id="XP_015865964.2">
    <property type="nucleotide sequence ID" value="XM_016010478.4"/>
</dbReference>
<accession>A0A6P3YRB8</accession>
<organism evidence="3 4">
    <name type="scientific">Ziziphus jujuba</name>
    <name type="common">Chinese jujube</name>
    <name type="synonym">Ziziphus sativa</name>
    <dbReference type="NCBI Taxonomy" id="326968"/>
    <lineage>
        <taxon>Eukaryota</taxon>
        <taxon>Viridiplantae</taxon>
        <taxon>Streptophyta</taxon>
        <taxon>Embryophyta</taxon>
        <taxon>Tracheophyta</taxon>
        <taxon>Spermatophyta</taxon>
        <taxon>Magnoliopsida</taxon>
        <taxon>eudicotyledons</taxon>
        <taxon>Gunneridae</taxon>
        <taxon>Pentapetalae</taxon>
        <taxon>rosids</taxon>
        <taxon>fabids</taxon>
        <taxon>Rosales</taxon>
        <taxon>Rhamnaceae</taxon>
        <taxon>Paliureae</taxon>
        <taxon>Ziziphus</taxon>
    </lineage>
</organism>
<feature type="region of interest" description="Disordered" evidence="1">
    <location>
        <begin position="149"/>
        <end position="203"/>
    </location>
</feature>
<feature type="compositionally biased region" description="Basic and acidic residues" evidence="1">
    <location>
        <begin position="76"/>
        <end position="86"/>
    </location>
</feature>
<dbReference type="PROSITE" id="PS50812">
    <property type="entry name" value="PWWP"/>
    <property type="match status" value="1"/>
</dbReference>
<evidence type="ECO:0000313" key="3">
    <source>
        <dbReference type="Proteomes" id="UP001652623"/>
    </source>
</evidence>
<protein>
    <submittedName>
        <fullName evidence="4">PWWP domain-containing protein 5</fullName>
    </submittedName>
</protein>
<sequence length="966" mass="106346">MPYLSEKRDGGMGKEEDKENGFVGSVNGAEVDMGSAESGVVDEKNGGFSLKMVSGECTDGLEAPQAVVSDPIAAAKGEESVSKSRDGSGNFVGDSLSCEKTSGGEDETLRECAEAEPNIESHRRDGLVPNEKDEVALGAGGKASVVVLERCPNNEHDHHEDEGGSFERNLSSNSEDSSRCERLAASTSVNGNGKPQSHDDGLNVEVKDDVDESLPQRVPEGKIDSLELVPSEGLQNKVSEVKSEAWIDENQKAGVHVPKTQVSDSAGKDSNLFNIVIDLNPYKDNDVKGDVNVRSVGPKLELPVSDLVWGKVRSHPWWPGQIFDASDASVKAKKYFRKDSSLIAYFGDCTFAWNEASRIKPFLEHFSVMEKQSNSEDFHHAITCALDEVSRRVEFGLACPCLCEEVHAKLKTQVIINAGIRKESSRRHGGDSSLGIASFEPVKLVKYIKELACMPYGGDNRLELVIAKAQLLSFYRWKGYFELPEFDMLGGLLENDADILQLVEKTHSNEVTEGEVPATKDDGSVPSGRAKFKSQHGSSLKRKLMSEDSLYPSKKEKSLSDLMAEKRMRTPIGENGSKGKAKKSISQSTSKKRKAIDSQSDDSNVKPGKILSTTVDPLAKQNFSVGESIRRVASQLNGSCSILKSGDEMSKRSSIQTRSKDKIVSDKSQTEKLEEREYDEMSKRSSIQTRSKEKIVPDKSQTEKLEEREYTPHEMLLKLCMAAQDPLKQHKLLVPVITFFSEFRNSIFLLRASSRGHEQSMEQLFGGKPGKKSMKRAKLSIRSGTSESQLECMKDSYWSDRIIQSLPEEQSSQENQNSPSTEPQAAVELDSKSQSAGENVELEAEKSEDNLSESCNEDQSSTALILNFTNFDSVPSETNLNEIFSRYGPLNESETEVKKKSSRAKVVFRRRSDAETAFSSAGKYSMFGPSLVSYRLKYFASTPRKDSLDVAKQDGKDPASSESNGT</sequence>
<proteinExistence type="predicted"/>
<keyword evidence="3" id="KW-1185">Reference proteome</keyword>
<feature type="compositionally biased region" description="Low complexity" evidence="1">
    <location>
        <begin position="808"/>
        <end position="822"/>
    </location>
</feature>
<dbReference type="SUPFAM" id="SSF63748">
    <property type="entry name" value="Tudor/PWWP/MBT"/>
    <property type="match status" value="1"/>
</dbReference>
<dbReference type="CDD" id="cd05162">
    <property type="entry name" value="PWWP"/>
    <property type="match status" value="1"/>
</dbReference>
<dbReference type="InterPro" id="IPR053063">
    <property type="entry name" value="PWWP_domain_containing_PDP"/>
</dbReference>
<dbReference type="InterPro" id="IPR000313">
    <property type="entry name" value="PWWP_dom"/>
</dbReference>
<feature type="compositionally biased region" description="Basic residues" evidence="1">
    <location>
        <begin position="769"/>
        <end position="779"/>
    </location>
</feature>
<dbReference type="Gene3D" id="2.30.30.140">
    <property type="match status" value="1"/>
</dbReference>
<gene>
    <name evidence="4" type="primary">LOC107403575</name>
</gene>
<dbReference type="AlphaFoldDB" id="A0A6P3YRB8"/>
<feature type="compositionally biased region" description="Basic and acidic residues" evidence="1">
    <location>
        <begin position="690"/>
        <end position="704"/>
    </location>
</feature>
<dbReference type="GeneID" id="107403575"/>
<dbReference type="Pfam" id="PF00855">
    <property type="entry name" value="PWWP"/>
    <property type="match status" value="1"/>
</dbReference>
<feature type="region of interest" description="Disordered" evidence="1">
    <location>
        <begin position="508"/>
        <end position="547"/>
    </location>
</feature>
<evidence type="ECO:0000256" key="1">
    <source>
        <dbReference type="SAM" id="MobiDB-lite"/>
    </source>
</evidence>
<dbReference type="Proteomes" id="UP001652623">
    <property type="component" value="Chromosome 11"/>
</dbReference>
<feature type="compositionally biased region" description="Basic and acidic residues" evidence="1">
    <location>
        <begin position="1"/>
        <end position="20"/>
    </location>
</feature>
<feature type="compositionally biased region" description="Basic and acidic residues" evidence="1">
    <location>
        <begin position="152"/>
        <end position="162"/>
    </location>
</feature>
<feature type="compositionally biased region" description="Basic and acidic residues" evidence="1">
    <location>
        <begin position="946"/>
        <end position="959"/>
    </location>
</feature>
<dbReference type="PANTHER" id="PTHR42851:SF19">
    <property type="entry name" value="PWWP DOMAIN-CONTAINING PROTEIN 2-RELATED"/>
    <property type="match status" value="1"/>
</dbReference>
<reference evidence="4" key="1">
    <citation type="submission" date="2025-08" db="UniProtKB">
        <authorList>
            <consortium name="RefSeq"/>
        </authorList>
    </citation>
    <scope>IDENTIFICATION</scope>
    <source>
        <tissue evidence="4">Seedling</tissue>
    </source>
</reference>
<feature type="region of interest" description="Disordered" evidence="1">
    <location>
        <begin position="758"/>
        <end position="787"/>
    </location>
</feature>
<evidence type="ECO:0000313" key="4">
    <source>
        <dbReference type="RefSeq" id="XP_015865964.2"/>
    </source>
</evidence>
<feature type="region of interest" description="Disordered" evidence="1">
    <location>
        <begin position="946"/>
        <end position="966"/>
    </location>
</feature>
<feature type="compositionally biased region" description="Basic residues" evidence="1">
    <location>
        <begin position="530"/>
        <end position="543"/>
    </location>
</feature>
<feature type="region of interest" description="Disordered" evidence="1">
    <location>
        <begin position="808"/>
        <end position="858"/>
    </location>
</feature>
<dbReference type="InParanoid" id="A0A6P3YRB8"/>
<feature type="domain" description="PWWP" evidence="2">
    <location>
        <begin position="304"/>
        <end position="365"/>
    </location>
</feature>
<name>A0A6P3YRB8_ZIZJJ</name>
<feature type="region of interest" description="Disordered" evidence="1">
    <location>
        <begin position="1"/>
        <end position="43"/>
    </location>
</feature>
<dbReference type="PANTHER" id="PTHR42851">
    <property type="entry name" value="ALDOLASE-RELATED"/>
    <property type="match status" value="1"/>
</dbReference>
<dbReference type="FunCoup" id="A0A6P3YRB8">
    <property type="interactions" value="201"/>
</dbReference>
<evidence type="ECO:0000259" key="2">
    <source>
        <dbReference type="PROSITE" id="PS50812"/>
    </source>
</evidence>
<feature type="region of interest" description="Disordered" evidence="1">
    <location>
        <begin position="642"/>
        <end position="704"/>
    </location>
</feature>